<dbReference type="EMBL" id="JBGBPQ010000014">
    <property type="protein sequence ID" value="KAL1511036.1"/>
    <property type="molecule type" value="Genomic_DNA"/>
</dbReference>
<evidence type="ECO:0000313" key="2">
    <source>
        <dbReference type="EMBL" id="KAL1511036.1"/>
    </source>
</evidence>
<name>A0AB34J1K3_PRYPA</name>
<accession>A0AB34J1K3</accession>
<organism evidence="2 3">
    <name type="scientific">Prymnesium parvum</name>
    <name type="common">Toxic golden alga</name>
    <dbReference type="NCBI Taxonomy" id="97485"/>
    <lineage>
        <taxon>Eukaryota</taxon>
        <taxon>Haptista</taxon>
        <taxon>Haptophyta</taxon>
        <taxon>Prymnesiophyceae</taxon>
        <taxon>Prymnesiales</taxon>
        <taxon>Prymnesiaceae</taxon>
        <taxon>Prymnesium</taxon>
    </lineage>
</organism>
<protein>
    <recommendedName>
        <fullName evidence="1">DUF6604 domain-containing protein</fullName>
    </recommendedName>
</protein>
<gene>
    <name evidence="2" type="ORF">AB1Y20_005861</name>
</gene>
<dbReference type="PANTHER" id="PTHR38795">
    <property type="entry name" value="DUF6604 DOMAIN-CONTAINING PROTEIN"/>
    <property type="match status" value="1"/>
</dbReference>
<evidence type="ECO:0000259" key="1">
    <source>
        <dbReference type="Pfam" id="PF20253"/>
    </source>
</evidence>
<dbReference type="AlphaFoldDB" id="A0AB34J1K3"/>
<reference evidence="2 3" key="1">
    <citation type="journal article" date="2024" name="Science">
        <title>Giant polyketide synthase enzymes in the biosynthesis of giant marine polyether toxins.</title>
        <authorList>
            <person name="Fallon T.R."/>
            <person name="Shende V.V."/>
            <person name="Wierzbicki I.H."/>
            <person name="Pendleton A.L."/>
            <person name="Watervoot N.F."/>
            <person name="Auber R.P."/>
            <person name="Gonzalez D.J."/>
            <person name="Wisecaver J.H."/>
            <person name="Moore B.S."/>
        </authorList>
    </citation>
    <scope>NUCLEOTIDE SEQUENCE [LARGE SCALE GENOMIC DNA]</scope>
    <source>
        <strain evidence="2 3">12B1</strain>
    </source>
</reference>
<feature type="domain" description="DUF6604" evidence="1">
    <location>
        <begin position="59"/>
        <end position="331"/>
    </location>
</feature>
<proteinExistence type="predicted"/>
<evidence type="ECO:0000313" key="3">
    <source>
        <dbReference type="Proteomes" id="UP001515480"/>
    </source>
</evidence>
<sequence length="978" mass="105865">MGKSGRGKTSKTAASTSSADDALLEAAIAENSKHLTAQKETVAVAAVKDTAIAGRCEAYKRSTSAFLDWLALKSPKFVARTVRSILTAASDLRSQGVTLPSGMAQNLRNAITLRREVHRLYQARAQKLTLDDKRHAHFIQALEFPRDLLTAGDTAQSTAEVAVTVSSPAATLAAEDVLLTLANRFEGLHIEDTCDALDDNKMGAEDRVAMVGAVVVIEGVTSQPELNGNNGVVTSYDAIKDRYEVRIDSLDRTISLRAASVRRVRSMAVSEEEKFVLGTTIEFEAACLLLDLQGLLEEVNAAWSEYAAGRCSLLAAAALTNACVRHAERLASGAELRSPLLSSIDRIVCAAHMMRTVVWVRSFLGVSLETALPLVSELTHGRTGDAVMPTLGGVRVLYAVQLRAALVAEDMALPAADTMAAASQRSKARELLRSYECTGERAEALLRRVTADAVERLAKSFVVAGCSDPDDFYLGDNGLLLTYSFLRVLASPKLNIVKRPKVWSAPKPGFFGPVWDEAHNPAACTNELTDYTGGVVPALLHFADGEMRTKGGRRLSFPELKMGVLMPLWHILENAMDQQAATVPLTIAIQALLLSVVRVNGNGRCRRVQTTTRTAFTNARKQIERDLAVYTAAAERGCSNSHKNKQNLEMLSSWVDFTERRHSTPPFSSGGREMEAISVRQRDQSLLQNPWVAGQQLLVLSLGVGIGCGSAMLDSHGQASFLLHLQNALQVAGAARSVPLVDDILAPALGSDNKAVWFAGVPRSNFMKAWFHRMGMDANTKNNRKLVAIEAADLSAAYRCVAEDDFSSLSVAESSNPLPLVLDAIRSAFASDRIVGVNLAALGAKLMALPEHLVDALGMRERVNQNVIEMQITHGQNSHGHSKRKGRGGAVDEKTYRAAVYTTLVSELFQLCEQEVADPNEPFHVPGKAKYVDIVGHQFQGRKDLPSCSAAQRSVLEAAGNVVQKFIQSLEDVDLRIK</sequence>
<keyword evidence="3" id="KW-1185">Reference proteome</keyword>
<dbReference type="Proteomes" id="UP001515480">
    <property type="component" value="Unassembled WGS sequence"/>
</dbReference>
<comment type="caution">
    <text evidence="2">The sequence shown here is derived from an EMBL/GenBank/DDBJ whole genome shotgun (WGS) entry which is preliminary data.</text>
</comment>
<dbReference type="InterPro" id="IPR046539">
    <property type="entry name" value="DUF6604"/>
</dbReference>
<dbReference type="Pfam" id="PF20253">
    <property type="entry name" value="DUF6604"/>
    <property type="match status" value="1"/>
</dbReference>
<dbReference type="PANTHER" id="PTHR38795:SF1">
    <property type="entry name" value="DUF6604 DOMAIN-CONTAINING PROTEIN"/>
    <property type="match status" value="1"/>
</dbReference>